<accession>A0A5S3Z465</accession>
<feature type="transmembrane region" description="Helical" evidence="4">
    <location>
        <begin position="89"/>
        <end position="107"/>
    </location>
</feature>
<dbReference type="PANTHER" id="PTHR24421:SF59">
    <property type="entry name" value="OXYGEN SENSOR HISTIDINE KINASE NREB"/>
    <property type="match status" value="1"/>
</dbReference>
<dbReference type="InterPro" id="IPR050482">
    <property type="entry name" value="Sensor_HK_TwoCompSys"/>
</dbReference>
<feature type="domain" description="Signal transduction histidine kinase subgroup 3 dimerisation and phosphoacceptor" evidence="5">
    <location>
        <begin position="189"/>
        <end position="249"/>
    </location>
</feature>
<keyword evidence="3" id="KW-0902">Two-component regulatory system</keyword>
<proteinExistence type="predicted"/>
<keyword evidence="4" id="KW-0812">Transmembrane</keyword>
<dbReference type="Proteomes" id="UP000305874">
    <property type="component" value="Unassembled WGS sequence"/>
</dbReference>
<keyword evidence="1" id="KW-0808">Transferase</keyword>
<organism evidence="6 7">
    <name type="scientific">Pseudoalteromonas ruthenica</name>
    <dbReference type="NCBI Taxonomy" id="151081"/>
    <lineage>
        <taxon>Bacteria</taxon>
        <taxon>Pseudomonadati</taxon>
        <taxon>Pseudomonadota</taxon>
        <taxon>Gammaproteobacteria</taxon>
        <taxon>Alteromonadales</taxon>
        <taxon>Pseudoalteromonadaceae</taxon>
        <taxon>Pseudoalteromonas</taxon>
    </lineage>
</organism>
<dbReference type="SUPFAM" id="SSF55874">
    <property type="entry name" value="ATPase domain of HSP90 chaperone/DNA topoisomerase II/histidine kinase"/>
    <property type="match status" value="1"/>
</dbReference>
<dbReference type="GO" id="GO:0016020">
    <property type="term" value="C:membrane"/>
    <property type="evidence" value="ECO:0007669"/>
    <property type="project" value="InterPro"/>
</dbReference>
<dbReference type="InterPro" id="IPR011712">
    <property type="entry name" value="Sig_transdc_His_kin_sub3_dim/P"/>
</dbReference>
<protein>
    <submittedName>
        <fullName evidence="6">Two-component sensor histidine kinase</fullName>
    </submittedName>
</protein>
<reference evidence="6 7" key="1">
    <citation type="submission" date="2017-12" db="EMBL/GenBank/DDBJ databases">
        <authorList>
            <person name="Paulsen S."/>
            <person name="Gram L.K."/>
        </authorList>
    </citation>
    <scope>NUCLEOTIDE SEQUENCE [LARGE SCALE GENOMIC DNA]</scope>
    <source>
        <strain evidence="6 7">S2897</strain>
    </source>
</reference>
<dbReference type="InterPro" id="IPR036890">
    <property type="entry name" value="HATPase_C_sf"/>
</dbReference>
<name>A0A5S3Z465_9GAMM</name>
<reference evidence="7" key="2">
    <citation type="submission" date="2019-06" db="EMBL/GenBank/DDBJ databases">
        <title>Co-occurence of chitin degradation, pigmentation and bioactivity in marine Pseudoalteromonas.</title>
        <authorList>
            <person name="Sonnenschein E.C."/>
            <person name="Bech P.K."/>
        </authorList>
    </citation>
    <scope>NUCLEOTIDE SEQUENCE [LARGE SCALE GENOMIC DNA]</scope>
    <source>
        <strain evidence="7">S2897</strain>
    </source>
</reference>
<feature type="transmembrane region" description="Helical" evidence="4">
    <location>
        <begin position="9"/>
        <end position="29"/>
    </location>
</feature>
<feature type="transmembrane region" description="Helical" evidence="4">
    <location>
        <begin position="137"/>
        <end position="154"/>
    </location>
</feature>
<keyword evidence="4" id="KW-0472">Membrane</keyword>
<dbReference type="Gene3D" id="3.30.565.10">
    <property type="entry name" value="Histidine kinase-like ATPase, C-terminal domain"/>
    <property type="match status" value="1"/>
</dbReference>
<evidence type="ECO:0000256" key="2">
    <source>
        <dbReference type="ARBA" id="ARBA00022777"/>
    </source>
</evidence>
<feature type="transmembrane region" description="Helical" evidence="4">
    <location>
        <begin position="64"/>
        <end position="83"/>
    </location>
</feature>
<dbReference type="GO" id="GO:0046983">
    <property type="term" value="F:protein dimerization activity"/>
    <property type="evidence" value="ECO:0007669"/>
    <property type="project" value="InterPro"/>
</dbReference>
<dbReference type="AlphaFoldDB" id="A0A5S3Z465"/>
<feature type="transmembrane region" description="Helical" evidence="4">
    <location>
        <begin position="35"/>
        <end position="57"/>
    </location>
</feature>
<dbReference type="GO" id="GO:0000155">
    <property type="term" value="F:phosphorelay sensor kinase activity"/>
    <property type="evidence" value="ECO:0007669"/>
    <property type="project" value="InterPro"/>
</dbReference>
<dbReference type="RefSeq" id="WP_138548512.1">
    <property type="nucleotide sequence ID" value="NZ_PNCG01000014.1"/>
</dbReference>
<evidence type="ECO:0000313" key="6">
    <source>
        <dbReference type="EMBL" id="TMP86336.1"/>
    </source>
</evidence>
<comment type="caution">
    <text evidence="6">The sequence shown here is derived from an EMBL/GenBank/DDBJ whole genome shotgun (WGS) entry which is preliminary data.</text>
</comment>
<sequence>MKKYFRYQLSWLVVVLVTWAVIAIPRIMVNTEHGFTALATIEVVIHTLMLLCLLLVINEQEQSYGYLVRYVLLVVIGAGIIGLQLLTSATLILIYMVMFSAILVYYLPLRYCYLSIAVNAVLFLLLQRFYWHHPWPVLNTLSTSAFCLFALVVSQRTMAEQQAKEALQISNASLQTTQALLIQAGASEERLHLARELHDDVGHQLTSLIMQLDIARRTASDTLKPQLEHCYQHARQTLASVRSVVSDKRNHSPIDLQPTLMQLAENTPRIAVIVHYQAHPLLAQLNYAQCVLRCAQEGISNALKHSLATELHIHLYNHNPLRLTISDNGGHLHNPIPGNGLLGLKERVETLGGTFTFTPNSKGMVLNAEFPYANDSH</sequence>
<evidence type="ECO:0000256" key="4">
    <source>
        <dbReference type="SAM" id="Phobius"/>
    </source>
</evidence>
<evidence type="ECO:0000256" key="3">
    <source>
        <dbReference type="ARBA" id="ARBA00023012"/>
    </source>
</evidence>
<keyword evidence="2 6" id="KW-0418">Kinase</keyword>
<feature type="transmembrane region" description="Helical" evidence="4">
    <location>
        <begin position="112"/>
        <end position="131"/>
    </location>
</feature>
<dbReference type="CDD" id="cd16917">
    <property type="entry name" value="HATPase_UhpB-NarQ-NarX-like"/>
    <property type="match status" value="1"/>
</dbReference>
<dbReference type="Gene3D" id="1.20.5.1930">
    <property type="match status" value="1"/>
</dbReference>
<evidence type="ECO:0000256" key="1">
    <source>
        <dbReference type="ARBA" id="ARBA00022679"/>
    </source>
</evidence>
<dbReference type="EMBL" id="PNCG01000014">
    <property type="protein sequence ID" value="TMP86336.1"/>
    <property type="molecule type" value="Genomic_DNA"/>
</dbReference>
<gene>
    <name evidence="6" type="ORF">CWC05_13070</name>
</gene>
<dbReference type="Pfam" id="PF07730">
    <property type="entry name" value="HisKA_3"/>
    <property type="match status" value="1"/>
</dbReference>
<evidence type="ECO:0000259" key="5">
    <source>
        <dbReference type="Pfam" id="PF07730"/>
    </source>
</evidence>
<keyword evidence="4" id="KW-1133">Transmembrane helix</keyword>
<evidence type="ECO:0000313" key="7">
    <source>
        <dbReference type="Proteomes" id="UP000305874"/>
    </source>
</evidence>
<dbReference type="PANTHER" id="PTHR24421">
    <property type="entry name" value="NITRATE/NITRITE SENSOR PROTEIN NARX-RELATED"/>
    <property type="match status" value="1"/>
</dbReference>